<evidence type="ECO:0000256" key="2">
    <source>
        <dbReference type="ARBA" id="ARBA00022723"/>
    </source>
</evidence>
<reference evidence="6 7" key="1">
    <citation type="journal article" date="2019" name="Genome Biol. Evol.">
        <title>The Rhododendron genome and chromosomal organization provide insight into shared whole-genome duplications across the heath family (Ericaceae).</title>
        <authorList>
            <person name="Soza V.L."/>
            <person name="Lindsley D."/>
            <person name="Waalkes A."/>
            <person name="Ramage E."/>
            <person name="Patwardhan R.P."/>
            <person name="Burton J.N."/>
            <person name="Adey A."/>
            <person name="Kumar A."/>
            <person name="Qiu R."/>
            <person name="Shendure J."/>
            <person name="Hall B."/>
        </authorList>
    </citation>
    <scope>NUCLEOTIDE SEQUENCE [LARGE SCALE GENOMIC DNA]</scope>
    <source>
        <strain evidence="6">RSF 1966-606</strain>
    </source>
</reference>
<dbReference type="InterPro" id="IPR036965">
    <property type="entry name" value="Terpene_synth_N_sf"/>
</dbReference>
<protein>
    <submittedName>
        <fullName evidence="6">Uncharacterized protein</fullName>
    </submittedName>
</protein>
<dbReference type="Proteomes" id="UP000428333">
    <property type="component" value="Linkage Group LG06"/>
</dbReference>
<evidence type="ECO:0000256" key="1">
    <source>
        <dbReference type="ARBA" id="ARBA00001946"/>
    </source>
</evidence>
<gene>
    <name evidence="6" type="ORF">C3L33_09930</name>
</gene>
<keyword evidence="7" id="KW-1185">Reference proteome</keyword>
<evidence type="ECO:0000313" key="7">
    <source>
        <dbReference type="Proteomes" id="UP000428333"/>
    </source>
</evidence>
<keyword evidence="2" id="KW-0479">Metal-binding</keyword>
<dbReference type="InterPro" id="IPR005630">
    <property type="entry name" value="Terpene_synthase_metal-bd"/>
</dbReference>
<dbReference type="InterPro" id="IPR050148">
    <property type="entry name" value="Terpene_synthase-like"/>
</dbReference>
<sequence>MLSLFEATHLRVHGEDILDEALTFTTTHLNSALPNLSKNPLEAQVVHALNQPIHKGLTRLEARCYFLFYEQDDSHNKTILDFAKLDFNLLQKLYQRELGEITRWWKDLDFANKLPFSRDRVVECYFWMMGVCFEPQYYFARKLLTKVITLASIMDDIYDIYGTLEELVLFTDAIERWEMRALDQLPAYMKLFYQALLDVYNEIDDEMAKEGKSYATEYAKSAYMSVALNSSGYKMLATTSFVGMAELATKEAFEWVSSDPLIVQAAAVIARLMDDMVSHKVEQQRGDAPSAVECYMKQHGVIEDEALVELQKLVTNAWKDINAACLHPVETPMPLLMRVLNLARAMDVLYKDEDNYTNPETKLKGYITSVIINPVQIN</sequence>
<dbReference type="CDD" id="cd00684">
    <property type="entry name" value="Terpene_cyclase_plant_C1"/>
    <property type="match status" value="1"/>
</dbReference>
<dbReference type="OrthoDB" id="1877784at2759"/>
<feature type="domain" description="Terpene synthase metal-binding" evidence="5">
    <location>
        <begin position="106"/>
        <end position="222"/>
    </location>
</feature>
<evidence type="ECO:0000313" key="6">
    <source>
        <dbReference type="EMBL" id="KAE9458161.1"/>
    </source>
</evidence>
<dbReference type="PANTHER" id="PTHR31225:SF221">
    <property type="entry name" value="(-)-GERMACRENE D SYNTHASE"/>
    <property type="match status" value="1"/>
</dbReference>
<name>A0A6A4LNY1_9ERIC</name>
<evidence type="ECO:0000256" key="3">
    <source>
        <dbReference type="ARBA" id="ARBA00023239"/>
    </source>
</evidence>
<dbReference type="GO" id="GO:0010333">
    <property type="term" value="F:terpene synthase activity"/>
    <property type="evidence" value="ECO:0007669"/>
    <property type="project" value="InterPro"/>
</dbReference>
<evidence type="ECO:0000259" key="5">
    <source>
        <dbReference type="Pfam" id="PF03936"/>
    </source>
</evidence>
<dbReference type="InterPro" id="IPR008930">
    <property type="entry name" value="Terpenoid_cyclase/PrenylTrfase"/>
</dbReference>
<feature type="domain" description="Terpene synthase N-terminal" evidence="4">
    <location>
        <begin position="1"/>
        <end position="49"/>
    </location>
</feature>
<dbReference type="InterPro" id="IPR008949">
    <property type="entry name" value="Isoprenoid_synthase_dom_sf"/>
</dbReference>
<dbReference type="SUPFAM" id="SSF48576">
    <property type="entry name" value="Terpenoid synthases"/>
    <property type="match status" value="1"/>
</dbReference>
<dbReference type="GO" id="GO:0016102">
    <property type="term" value="P:diterpenoid biosynthetic process"/>
    <property type="evidence" value="ECO:0007669"/>
    <property type="project" value="InterPro"/>
</dbReference>
<dbReference type="Pfam" id="PF01397">
    <property type="entry name" value="Terpene_synth"/>
    <property type="match status" value="1"/>
</dbReference>
<organism evidence="6 7">
    <name type="scientific">Rhododendron williamsianum</name>
    <dbReference type="NCBI Taxonomy" id="262921"/>
    <lineage>
        <taxon>Eukaryota</taxon>
        <taxon>Viridiplantae</taxon>
        <taxon>Streptophyta</taxon>
        <taxon>Embryophyta</taxon>
        <taxon>Tracheophyta</taxon>
        <taxon>Spermatophyta</taxon>
        <taxon>Magnoliopsida</taxon>
        <taxon>eudicotyledons</taxon>
        <taxon>Gunneridae</taxon>
        <taxon>Pentapetalae</taxon>
        <taxon>asterids</taxon>
        <taxon>Ericales</taxon>
        <taxon>Ericaceae</taxon>
        <taxon>Ericoideae</taxon>
        <taxon>Rhodoreae</taxon>
        <taxon>Rhododendron</taxon>
    </lineage>
</organism>
<comment type="caution">
    <text evidence="6">The sequence shown here is derived from an EMBL/GenBank/DDBJ whole genome shotgun (WGS) entry which is preliminary data.</text>
</comment>
<dbReference type="InterPro" id="IPR001906">
    <property type="entry name" value="Terpene_synth_N"/>
</dbReference>
<comment type="cofactor">
    <cofactor evidence="1">
        <name>Mg(2+)</name>
        <dbReference type="ChEBI" id="CHEBI:18420"/>
    </cofactor>
</comment>
<dbReference type="EMBL" id="QEFC01001430">
    <property type="protein sequence ID" value="KAE9458161.1"/>
    <property type="molecule type" value="Genomic_DNA"/>
</dbReference>
<dbReference type="AlphaFoldDB" id="A0A6A4LNY1"/>
<proteinExistence type="predicted"/>
<dbReference type="Gene3D" id="1.50.10.130">
    <property type="entry name" value="Terpene synthase, N-terminal domain"/>
    <property type="match status" value="1"/>
</dbReference>
<evidence type="ECO:0000259" key="4">
    <source>
        <dbReference type="Pfam" id="PF01397"/>
    </source>
</evidence>
<dbReference type="InterPro" id="IPR044814">
    <property type="entry name" value="Terpene_cyclase_plant_C1"/>
</dbReference>
<accession>A0A6A4LNY1</accession>
<dbReference type="SUPFAM" id="SSF48239">
    <property type="entry name" value="Terpenoid cyclases/Protein prenyltransferases"/>
    <property type="match status" value="1"/>
</dbReference>
<dbReference type="PANTHER" id="PTHR31225">
    <property type="entry name" value="OS04G0344100 PROTEIN-RELATED"/>
    <property type="match status" value="1"/>
</dbReference>
<feature type="domain" description="Terpene synthase metal-binding" evidence="5">
    <location>
        <begin position="223"/>
        <end position="320"/>
    </location>
</feature>
<dbReference type="GO" id="GO:0000287">
    <property type="term" value="F:magnesium ion binding"/>
    <property type="evidence" value="ECO:0007669"/>
    <property type="project" value="InterPro"/>
</dbReference>
<keyword evidence="3" id="KW-0456">Lyase</keyword>
<dbReference type="Pfam" id="PF03936">
    <property type="entry name" value="Terpene_synth_C"/>
    <property type="match status" value="2"/>
</dbReference>
<feature type="non-terminal residue" evidence="6">
    <location>
        <position position="1"/>
    </location>
</feature>
<dbReference type="Gene3D" id="1.10.600.10">
    <property type="entry name" value="Farnesyl Diphosphate Synthase"/>
    <property type="match status" value="2"/>
</dbReference>